<dbReference type="Pfam" id="PF23468">
    <property type="entry name" value="ARC6"/>
    <property type="match status" value="1"/>
</dbReference>
<name>A0A8K0H6V8_9ROSA</name>
<dbReference type="InterPro" id="IPR036869">
    <property type="entry name" value="J_dom_sf"/>
</dbReference>
<dbReference type="AlphaFoldDB" id="A0A8K0H6V8"/>
<sequence length="797" mass="87983">METLSKLGIGCLYTRRIIPLQHQHSRKPHKLYHSSGGGGSITCSASKWAERLLSDFHFIGDSFSDHHDHNGTATLAPSLPPLAPPDRHVSIPLDFYQVLGAETHFLGDGIRRAYEARVSKPPQYGFSQDALVSRRQILQAACETLSKPSSRREYNQGLAEDEEGTILTQFPWDKVPGALCVLQEAGKVELVLQIGESLLRERLPKSFKQDVVLAMALAYVDMSRDAMALSPPDFIRGCEVLERALKLLQEEGASSLAPDLQAQIDETLEEITPRCVLELLGLPLDDEYRSKREEGLHGVRNILWAVGVGGAAAIAGGFTREDFMNEAFLRMTAAEQVDLFAATPSNIPAESFEVYGVALALVAQAFVGKKPHLIQDSDNLFQQLQQTKVTALGNTDYTSSKNREIDFALERGLCSLLVGEVDECRSWLGLDSENSPYRNPSVVDFVLENSRDDDGNDLPGLCKLLETWLTEVVFPRFRDTRDMHFKLGDYYDDPTVLRYLERLEGANGSPLAAAAAIVRIGAEATAVIGHVKASAIQALQKVFPLSHGDENMTRQEDGEMYQPLIPIDGEGPLKEPDVDDSSHVTEFSGRDGSDELRQELLITYKIKDASVKIMCAGAVIGLMTLFGLRYLPARKSSSILRKELDSPKASDAINLGLSGDKESREELPKMDARIAEGLVRKWQNIKSLAFGPDHCIGKLAEVLDGEMLKIWTERAAEIAQLGWFYDYSLLNLSIDSVTVSLDGHRAVVEATIEESAELTDLSNPEHNASNNRSYTTRYEMSCSRSGWKITEGAVLES</sequence>
<dbReference type="InterPro" id="IPR025344">
    <property type="entry name" value="CDP1-like_IMS"/>
</dbReference>
<comment type="caution">
    <text evidence="4">The sequence shown here is derived from an EMBL/GenBank/DDBJ whole genome shotgun (WGS) entry which is preliminary data.</text>
</comment>
<dbReference type="Proteomes" id="UP000796880">
    <property type="component" value="Unassembled WGS sequence"/>
</dbReference>
<gene>
    <name evidence="4" type="ORF">FNV43_RR11919</name>
</gene>
<evidence type="ECO:0000259" key="3">
    <source>
        <dbReference type="Pfam" id="PF25515"/>
    </source>
</evidence>
<protein>
    <recommendedName>
        <fullName evidence="6">ARC6 IMS domain-containing protein</fullName>
    </recommendedName>
</protein>
<feature type="domain" description="Plastid division protein CDP1-like IMS" evidence="1">
    <location>
        <begin position="675"/>
        <end position="790"/>
    </location>
</feature>
<dbReference type="PANTHER" id="PTHR33925">
    <property type="entry name" value="PLASTID DIVISION PROTEIN CDP1, CHLOROPLASTIC-RELATED"/>
    <property type="match status" value="1"/>
</dbReference>
<dbReference type="InterPro" id="IPR057137">
    <property type="entry name" value="CDP1-like_a_solenoid_2"/>
</dbReference>
<dbReference type="EMBL" id="VOIH02000005">
    <property type="protein sequence ID" value="KAF3446739.1"/>
    <property type="molecule type" value="Genomic_DNA"/>
</dbReference>
<reference evidence="4" key="1">
    <citation type="submission" date="2020-03" db="EMBL/GenBank/DDBJ databases">
        <title>A high-quality chromosome-level genome assembly of a woody plant with both climbing and erect habits, Rhamnella rubrinervis.</title>
        <authorList>
            <person name="Lu Z."/>
            <person name="Yang Y."/>
            <person name="Zhu X."/>
            <person name="Sun Y."/>
        </authorList>
    </citation>
    <scope>NUCLEOTIDE SEQUENCE</scope>
    <source>
        <strain evidence="4">BYM</strain>
        <tissue evidence="4">Leaf</tissue>
    </source>
</reference>
<dbReference type="Pfam" id="PF13355">
    <property type="entry name" value="ARC6-like_IMS"/>
    <property type="match status" value="1"/>
</dbReference>
<evidence type="ECO:0000259" key="1">
    <source>
        <dbReference type="Pfam" id="PF13355"/>
    </source>
</evidence>
<feature type="domain" description="Plastid division protein CDP1-like 1st alpha solenoid" evidence="3">
    <location>
        <begin position="170"/>
        <end position="312"/>
    </location>
</feature>
<feature type="domain" description="Plastid division protein CDP1-like 2nd alpha solenoid" evidence="2">
    <location>
        <begin position="330"/>
        <end position="522"/>
    </location>
</feature>
<organism evidence="4 5">
    <name type="scientific">Rhamnella rubrinervis</name>
    <dbReference type="NCBI Taxonomy" id="2594499"/>
    <lineage>
        <taxon>Eukaryota</taxon>
        <taxon>Viridiplantae</taxon>
        <taxon>Streptophyta</taxon>
        <taxon>Embryophyta</taxon>
        <taxon>Tracheophyta</taxon>
        <taxon>Spermatophyta</taxon>
        <taxon>Magnoliopsida</taxon>
        <taxon>eudicotyledons</taxon>
        <taxon>Gunneridae</taxon>
        <taxon>Pentapetalae</taxon>
        <taxon>rosids</taxon>
        <taxon>fabids</taxon>
        <taxon>Rosales</taxon>
        <taxon>Rhamnaceae</taxon>
        <taxon>rhamnoid group</taxon>
        <taxon>Rhamneae</taxon>
        <taxon>Rhamnella</taxon>
    </lineage>
</organism>
<dbReference type="GO" id="GO:0009706">
    <property type="term" value="C:chloroplast inner membrane"/>
    <property type="evidence" value="ECO:0007669"/>
    <property type="project" value="TreeGrafter"/>
</dbReference>
<accession>A0A8K0H6V8</accession>
<dbReference type="PANTHER" id="PTHR33925:SF1">
    <property type="entry name" value="PROTEIN ACCUMULATION AND REPLICATION OF CHLOROPLASTS 6, CHLOROPLASTIC"/>
    <property type="match status" value="1"/>
</dbReference>
<dbReference type="Pfam" id="PF25515">
    <property type="entry name" value="Arm_PDR"/>
    <property type="match status" value="1"/>
</dbReference>
<dbReference type="OrthoDB" id="512200at2759"/>
<evidence type="ECO:0000259" key="2">
    <source>
        <dbReference type="Pfam" id="PF23468"/>
    </source>
</evidence>
<evidence type="ECO:0008006" key="6">
    <source>
        <dbReference type="Google" id="ProtNLM"/>
    </source>
</evidence>
<dbReference type="InterPro" id="IPR058032">
    <property type="entry name" value="CDP1-like_a_solenoid_1"/>
</dbReference>
<proteinExistence type="predicted"/>
<evidence type="ECO:0000313" key="4">
    <source>
        <dbReference type="EMBL" id="KAF3446739.1"/>
    </source>
</evidence>
<dbReference type="SUPFAM" id="SSF46565">
    <property type="entry name" value="Chaperone J-domain"/>
    <property type="match status" value="1"/>
</dbReference>
<dbReference type="InterPro" id="IPR044685">
    <property type="entry name" value="CPD1-like"/>
</dbReference>
<keyword evidence="5" id="KW-1185">Reference proteome</keyword>
<evidence type="ECO:0000313" key="5">
    <source>
        <dbReference type="Proteomes" id="UP000796880"/>
    </source>
</evidence>
<dbReference type="GO" id="GO:0010020">
    <property type="term" value="P:chloroplast fission"/>
    <property type="evidence" value="ECO:0007669"/>
    <property type="project" value="TreeGrafter"/>
</dbReference>